<evidence type="ECO:0008006" key="4">
    <source>
        <dbReference type="Google" id="ProtNLM"/>
    </source>
</evidence>
<keyword evidence="3" id="KW-1185">Reference proteome</keyword>
<reference evidence="2 3" key="1">
    <citation type="submission" date="2021-06" db="EMBL/GenBank/DDBJ databases">
        <authorList>
            <person name="Lee D.H."/>
        </authorList>
    </citation>
    <scope>NUCLEOTIDE SEQUENCE [LARGE SCALE GENOMIC DNA]</scope>
    <source>
        <strain evidence="2 3">MMS21-HV4-11</strain>
    </source>
</reference>
<keyword evidence="1" id="KW-0732">Signal</keyword>
<evidence type="ECO:0000256" key="1">
    <source>
        <dbReference type="SAM" id="SignalP"/>
    </source>
</evidence>
<comment type="caution">
    <text evidence="2">The sequence shown here is derived from an EMBL/GenBank/DDBJ whole genome shotgun (WGS) entry which is preliminary data.</text>
</comment>
<gene>
    <name evidence="2" type="ORF">KQ910_12435</name>
</gene>
<feature type="chain" id="PRO_5046745100" description="Lysozyme inhibitor LprI N-terminal domain-containing protein" evidence="1">
    <location>
        <begin position="24"/>
        <end position="169"/>
    </location>
</feature>
<sequence>MYSRALAGSVASLALLIAGPAFGQGTFGLTIENCSDYVARAMSQVQMASGCSVSGPSWSAEPADHAAWCKRASARERGREDEARRNALTTCRGDFGTVQIKSCNEYVARSRTQLELAEALSSSCTFDGMRWSSNIVQHMHWCNRTPVDRHATEDAARRRELASCAARPN</sequence>
<proteinExistence type="predicted"/>
<evidence type="ECO:0000313" key="3">
    <source>
        <dbReference type="Proteomes" id="UP000727907"/>
    </source>
</evidence>
<accession>A0ABS6IJV5</accession>
<dbReference type="Proteomes" id="UP000727907">
    <property type="component" value="Unassembled WGS sequence"/>
</dbReference>
<dbReference type="EMBL" id="JAHOPB010000001">
    <property type="protein sequence ID" value="MBU8874573.1"/>
    <property type="molecule type" value="Genomic_DNA"/>
</dbReference>
<dbReference type="RefSeq" id="WP_216960341.1">
    <property type="nucleotide sequence ID" value="NZ_JAHOPB010000001.1"/>
</dbReference>
<feature type="signal peptide" evidence="1">
    <location>
        <begin position="1"/>
        <end position="23"/>
    </location>
</feature>
<name>A0ABS6IJV5_9HYPH</name>
<evidence type="ECO:0000313" key="2">
    <source>
        <dbReference type="EMBL" id="MBU8874573.1"/>
    </source>
</evidence>
<protein>
    <recommendedName>
        <fullName evidence="4">Lysozyme inhibitor LprI N-terminal domain-containing protein</fullName>
    </recommendedName>
</protein>
<organism evidence="2 3">
    <name type="scientific">Reyranella humidisoli</name>
    <dbReference type="NCBI Taxonomy" id="2849149"/>
    <lineage>
        <taxon>Bacteria</taxon>
        <taxon>Pseudomonadati</taxon>
        <taxon>Pseudomonadota</taxon>
        <taxon>Alphaproteobacteria</taxon>
        <taxon>Hyphomicrobiales</taxon>
        <taxon>Reyranellaceae</taxon>
        <taxon>Reyranella</taxon>
    </lineage>
</organism>